<dbReference type="InterPro" id="IPR008800">
    <property type="entry name" value="PufQ_cyt-su"/>
</dbReference>
<dbReference type="GO" id="GO:0030494">
    <property type="term" value="P:bacteriochlorophyll biosynthetic process"/>
    <property type="evidence" value="ECO:0007669"/>
    <property type="project" value="UniProtKB-KW"/>
</dbReference>
<gene>
    <name evidence="7" type="ORF">HMH01_02760</name>
</gene>
<evidence type="ECO:0000256" key="4">
    <source>
        <dbReference type="ARBA" id="ARBA00023171"/>
    </source>
</evidence>
<keyword evidence="3" id="KW-0602">Photosynthesis</keyword>
<reference evidence="7 8" key="1">
    <citation type="submission" date="2020-05" db="EMBL/GenBank/DDBJ databases">
        <title>Gimesia benthica sp. nov., a novel planctomycete isolated from a deep-sea water sample of the Northwest Indian Ocean.</title>
        <authorList>
            <person name="Wang J."/>
            <person name="Ruan C."/>
            <person name="Song L."/>
            <person name="Zhu Y."/>
            <person name="Li A."/>
            <person name="Zheng X."/>
            <person name="Wang L."/>
            <person name="Lu Z."/>
            <person name="Huang Y."/>
            <person name="Du W."/>
            <person name="Zhou Y."/>
            <person name="Huang L."/>
            <person name="Dai X."/>
        </authorList>
    </citation>
    <scope>NUCLEOTIDE SEQUENCE [LARGE SCALE GENOMIC DNA]</scope>
    <source>
        <strain evidence="7 8">YYQ-30</strain>
    </source>
</reference>
<feature type="transmembrane region" description="Helical" evidence="6">
    <location>
        <begin position="20"/>
        <end position="41"/>
    </location>
</feature>
<evidence type="ECO:0000256" key="1">
    <source>
        <dbReference type="ARBA" id="ARBA00003128"/>
    </source>
</evidence>
<organism evidence="7 8">
    <name type="scientific">Halovulum dunhuangense</name>
    <dbReference type="NCBI Taxonomy" id="1505036"/>
    <lineage>
        <taxon>Bacteria</taxon>
        <taxon>Pseudomonadati</taxon>
        <taxon>Pseudomonadota</taxon>
        <taxon>Alphaproteobacteria</taxon>
        <taxon>Rhodobacterales</taxon>
        <taxon>Paracoccaceae</taxon>
        <taxon>Halovulum</taxon>
    </lineage>
</organism>
<dbReference type="Proteomes" id="UP000572377">
    <property type="component" value="Unassembled WGS sequence"/>
</dbReference>
<dbReference type="Pfam" id="PF05398">
    <property type="entry name" value="PufQ"/>
    <property type="match status" value="1"/>
</dbReference>
<proteinExistence type="inferred from homology"/>
<evidence type="ECO:0000256" key="6">
    <source>
        <dbReference type="SAM" id="Phobius"/>
    </source>
</evidence>
<evidence type="ECO:0000313" key="8">
    <source>
        <dbReference type="Proteomes" id="UP000572377"/>
    </source>
</evidence>
<evidence type="ECO:0000256" key="3">
    <source>
        <dbReference type="ARBA" id="ARBA00022531"/>
    </source>
</evidence>
<name>A0A849L067_9RHOB</name>
<dbReference type="AlphaFoldDB" id="A0A849L067"/>
<keyword evidence="8" id="KW-1185">Reference proteome</keyword>
<sequence>MHARSQHLAHARPRSQGFEYALYFALVFAISLIPAAARMVLPRRGQPRRFFVTDAWSRAGEVTPKIFSAL</sequence>
<accession>A0A849L067</accession>
<evidence type="ECO:0000256" key="5">
    <source>
        <dbReference type="ARBA" id="ARBA00023181"/>
    </source>
</evidence>
<keyword evidence="6" id="KW-1133">Transmembrane helix</keyword>
<keyword evidence="6" id="KW-0812">Transmembrane</keyword>
<dbReference type="RefSeq" id="WP_171322237.1">
    <property type="nucleotide sequence ID" value="NZ_JABFBC010000001.1"/>
</dbReference>
<evidence type="ECO:0000313" key="7">
    <source>
        <dbReference type="EMBL" id="NNU79350.1"/>
    </source>
</evidence>
<comment type="similarity">
    <text evidence="2">Belongs to the PufQ family.</text>
</comment>
<keyword evidence="5" id="KW-0077">Bacteriochlorophyll biosynthesis</keyword>
<evidence type="ECO:0000256" key="2">
    <source>
        <dbReference type="ARBA" id="ARBA00009920"/>
    </source>
</evidence>
<comment type="caution">
    <text evidence="7">The sequence shown here is derived from an EMBL/GenBank/DDBJ whole genome shotgun (WGS) entry which is preliminary data.</text>
</comment>
<dbReference type="EMBL" id="JABFBC010000001">
    <property type="protein sequence ID" value="NNU79350.1"/>
    <property type="molecule type" value="Genomic_DNA"/>
</dbReference>
<keyword evidence="6" id="KW-0472">Membrane</keyword>
<keyword evidence="4" id="KW-0149">Chlorophyll biosynthesis</keyword>
<dbReference type="GO" id="GO:0015979">
    <property type="term" value="P:photosynthesis"/>
    <property type="evidence" value="ECO:0007669"/>
    <property type="project" value="UniProtKB-KW"/>
</dbReference>
<comment type="function">
    <text evidence="1">Required for bacteriochlorophyll biosynthesis. Directly involved in the assembly of both the B875 and B800-850 pigment-protein complexes.</text>
</comment>
<protein>
    <submittedName>
        <fullName evidence="7">Protein pufQ</fullName>
    </submittedName>
</protein>